<comment type="function">
    <text evidence="5">Bidirectionally degrades single-stranded DNA into large acid-insoluble oligonucleotides, which are then degraded further into small acid-soluble oligonucleotides.</text>
</comment>
<organism evidence="9 10">
    <name type="scientific">Paraclostridium sordellii</name>
    <name type="common">Clostridium sordellii</name>
    <dbReference type="NCBI Taxonomy" id="1505"/>
    <lineage>
        <taxon>Bacteria</taxon>
        <taxon>Bacillati</taxon>
        <taxon>Bacillota</taxon>
        <taxon>Clostridia</taxon>
        <taxon>Peptostreptococcales</taxon>
        <taxon>Peptostreptococcaceae</taxon>
        <taxon>Paraclostridium</taxon>
    </lineage>
</organism>
<keyword evidence="2 5" id="KW-0540">Nuclease</keyword>
<evidence type="ECO:0000256" key="6">
    <source>
        <dbReference type="RuleBase" id="RU004355"/>
    </source>
</evidence>
<keyword evidence="4 5" id="KW-0269">Exonuclease</keyword>
<dbReference type="PANTHER" id="PTHR30008:SF0">
    <property type="entry name" value="EXODEOXYRIBONUCLEASE 7 LARGE SUBUNIT"/>
    <property type="match status" value="1"/>
</dbReference>
<dbReference type="PANTHER" id="PTHR30008">
    <property type="entry name" value="EXODEOXYRIBONUCLEASE 7 LARGE SUBUNIT"/>
    <property type="match status" value="1"/>
</dbReference>
<comment type="subcellular location">
    <subcellularLocation>
        <location evidence="5 6">Cytoplasm</location>
    </subcellularLocation>
</comment>
<name>A0A0C7R5Y4_PARSO</name>
<dbReference type="InterPro" id="IPR003753">
    <property type="entry name" value="Exonuc_VII_L"/>
</dbReference>
<comment type="similarity">
    <text evidence="5 6">Belongs to the XseA family.</text>
</comment>
<evidence type="ECO:0000313" key="10">
    <source>
        <dbReference type="Proteomes" id="UP000049127"/>
    </source>
</evidence>
<dbReference type="EC" id="3.1.11.6" evidence="5"/>
<keyword evidence="3 5" id="KW-0378">Hydrolase</keyword>
<dbReference type="RefSeq" id="WP_055342786.1">
    <property type="nucleotide sequence ID" value="NZ_CEKZ01000014.1"/>
</dbReference>
<evidence type="ECO:0000259" key="7">
    <source>
        <dbReference type="Pfam" id="PF02601"/>
    </source>
</evidence>
<dbReference type="Proteomes" id="UP000049127">
    <property type="component" value="Unassembled WGS sequence"/>
</dbReference>
<dbReference type="GO" id="GO:0008855">
    <property type="term" value="F:exodeoxyribonuclease VII activity"/>
    <property type="evidence" value="ECO:0007669"/>
    <property type="project" value="UniProtKB-UniRule"/>
</dbReference>
<dbReference type="Pfam" id="PF02601">
    <property type="entry name" value="Exonuc_VII_L"/>
    <property type="match status" value="1"/>
</dbReference>
<evidence type="ECO:0000256" key="1">
    <source>
        <dbReference type="ARBA" id="ARBA00022490"/>
    </source>
</evidence>
<comment type="subunit">
    <text evidence="5">Heterooligomer composed of large and small subunits.</text>
</comment>
<dbReference type="InterPro" id="IPR025824">
    <property type="entry name" value="OB-fold_nuc-bd_dom"/>
</dbReference>
<evidence type="ECO:0000259" key="8">
    <source>
        <dbReference type="Pfam" id="PF13742"/>
    </source>
</evidence>
<feature type="domain" description="Exonuclease VII large subunit C-terminal" evidence="7">
    <location>
        <begin position="123"/>
        <end position="339"/>
    </location>
</feature>
<sequence length="401" mass="45078">MKLRALEVSEVNSYIKRILSNDAILYNLKIKGEISNFKVHSSKNVYLTLKDQSSKISCVIFKSNYDDSLGLEDGTKVIATGYISVYERDGSYQLYIESIEIDGVGSLYLEFNKLKEKLSNEGLFDIKYKKVIPIMPKNIGVVTSETGAVIRDIINVIKRRYPKVGIKLYPVSVQGRNSSQEICKGIRFFNNVNNVDTIIIGRGGGSIEELWSFNEEDVAREIFNSKIPIISAVGHETDFTIADFVSDMRAPTPSAAAEIATPNIEDLIYKLENIKSRINKALINQSNLDKNKLENIIDKINTIVKSYIIRDKIIQIDLIYDKITNEIKDTIDLKKNDLKSSGAILHSLSPLSTLDRGYSIAQKDGTIINRVNQVNIDDSIELKLKDGDLNCKVEKINVKEV</sequence>
<dbReference type="InterPro" id="IPR020579">
    <property type="entry name" value="Exonuc_VII_lsu_C"/>
</dbReference>
<gene>
    <name evidence="5 9" type="primary">xseA</name>
    <name evidence="9" type="ORF">R28058_23861</name>
</gene>
<dbReference type="GO" id="GO:0006308">
    <property type="term" value="P:DNA catabolic process"/>
    <property type="evidence" value="ECO:0007669"/>
    <property type="project" value="UniProtKB-UniRule"/>
</dbReference>
<comment type="catalytic activity">
    <reaction evidence="5 6">
        <text>Exonucleolytic cleavage in either 5'- to 3'- or 3'- to 5'-direction to yield nucleoside 5'-phosphates.</text>
        <dbReference type="EC" id="3.1.11.6"/>
    </reaction>
</comment>
<evidence type="ECO:0000256" key="2">
    <source>
        <dbReference type="ARBA" id="ARBA00022722"/>
    </source>
</evidence>
<protein>
    <recommendedName>
        <fullName evidence="5">Exodeoxyribonuclease 7 large subunit</fullName>
        <ecNumber evidence="5">3.1.11.6</ecNumber>
    </recommendedName>
    <alternativeName>
        <fullName evidence="5">Exodeoxyribonuclease VII large subunit</fullName>
        <shortName evidence="5">Exonuclease VII large subunit</shortName>
    </alternativeName>
</protein>
<dbReference type="CDD" id="cd04489">
    <property type="entry name" value="ExoVII_LU_OBF"/>
    <property type="match status" value="1"/>
</dbReference>
<accession>A0A0C7R5Y4</accession>
<dbReference type="Pfam" id="PF13742">
    <property type="entry name" value="tRNA_anti_2"/>
    <property type="match status" value="1"/>
</dbReference>
<evidence type="ECO:0000256" key="3">
    <source>
        <dbReference type="ARBA" id="ARBA00022801"/>
    </source>
</evidence>
<reference evidence="10" key="1">
    <citation type="submission" date="2015-01" db="EMBL/GenBank/DDBJ databases">
        <authorList>
            <person name="Aslett M.A."/>
            <person name="De Silva N."/>
        </authorList>
    </citation>
    <scope>NUCLEOTIDE SEQUENCE [LARGE SCALE GENOMIC DNA]</scope>
    <source>
        <strain evidence="10">R28058</strain>
    </source>
</reference>
<proteinExistence type="inferred from homology"/>
<dbReference type="GO" id="GO:0003676">
    <property type="term" value="F:nucleic acid binding"/>
    <property type="evidence" value="ECO:0007669"/>
    <property type="project" value="InterPro"/>
</dbReference>
<dbReference type="GO" id="GO:0009318">
    <property type="term" value="C:exodeoxyribonuclease VII complex"/>
    <property type="evidence" value="ECO:0007669"/>
    <property type="project" value="UniProtKB-UniRule"/>
</dbReference>
<dbReference type="AlphaFoldDB" id="A0A0C7R5Y4"/>
<dbReference type="EMBL" id="CEKZ01000014">
    <property type="protein sequence ID" value="CEQ04668.1"/>
    <property type="molecule type" value="Genomic_DNA"/>
</dbReference>
<evidence type="ECO:0000256" key="4">
    <source>
        <dbReference type="ARBA" id="ARBA00022839"/>
    </source>
</evidence>
<dbReference type="HAMAP" id="MF_00378">
    <property type="entry name" value="Exonuc_7_L"/>
    <property type="match status" value="1"/>
</dbReference>
<evidence type="ECO:0000256" key="5">
    <source>
        <dbReference type="HAMAP-Rule" id="MF_00378"/>
    </source>
</evidence>
<evidence type="ECO:0000313" key="9">
    <source>
        <dbReference type="EMBL" id="CEQ04668.1"/>
    </source>
</evidence>
<dbReference type="GO" id="GO:0005737">
    <property type="term" value="C:cytoplasm"/>
    <property type="evidence" value="ECO:0007669"/>
    <property type="project" value="UniProtKB-SubCell"/>
</dbReference>
<feature type="domain" description="OB-fold nucleic acid binding" evidence="8">
    <location>
        <begin position="6"/>
        <end position="100"/>
    </location>
</feature>
<dbReference type="NCBIfam" id="TIGR00237">
    <property type="entry name" value="xseA"/>
    <property type="match status" value="1"/>
</dbReference>
<dbReference type="OrthoDB" id="9802795at2"/>
<keyword evidence="1 5" id="KW-0963">Cytoplasm</keyword>